<dbReference type="CDD" id="cd03692">
    <property type="entry name" value="mtIF2_IVc"/>
    <property type="match status" value="1"/>
</dbReference>
<evidence type="ECO:0000256" key="7">
    <source>
        <dbReference type="SAM" id="MobiDB-lite"/>
    </source>
</evidence>
<comment type="similarity">
    <text evidence="1">Belongs to the TRAFAC class translation factor GTPase superfamily. Classic translation factor GTPase family. IF-2 subfamily.</text>
</comment>
<dbReference type="Gene3D" id="2.40.30.10">
    <property type="entry name" value="Translation factors"/>
    <property type="match status" value="2"/>
</dbReference>
<dbReference type="GO" id="GO:0005525">
    <property type="term" value="F:GTP binding"/>
    <property type="evidence" value="ECO:0007669"/>
    <property type="project" value="UniProtKB-KW"/>
</dbReference>
<dbReference type="InterPro" id="IPR053905">
    <property type="entry name" value="EF-G-like_DII"/>
</dbReference>
<dbReference type="FunFam" id="3.40.50.300:FF:000019">
    <property type="entry name" value="Translation initiation factor IF-2"/>
    <property type="match status" value="1"/>
</dbReference>
<dbReference type="FunFam" id="2.40.30.10:FF:000007">
    <property type="entry name" value="Translation initiation factor IF-2"/>
    <property type="match status" value="1"/>
</dbReference>
<accession>A0A0K8VDJ2</accession>
<dbReference type="InterPro" id="IPR000795">
    <property type="entry name" value="T_Tr_GTP-bd_dom"/>
</dbReference>
<reference evidence="9" key="1">
    <citation type="submission" date="2015-06" db="EMBL/GenBank/DDBJ databases">
        <authorList>
            <person name="Hoefler B.C."/>
            <person name="Straight P.D."/>
        </authorList>
    </citation>
    <scope>NUCLEOTIDE SEQUENCE</scope>
</reference>
<keyword evidence="5" id="KW-0342">GTP-binding</keyword>
<evidence type="ECO:0000256" key="2">
    <source>
        <dbReference type="ARBA" id="ARBA00022540"/>
    </source>
</evidence>
<dbReference type="InterPro" id="IPR009000">
    <property type="entry name" value="Transl_B-barrel_sf"/>
</dbReference>
<sequence length="737" mass="82045">QQKSKKIDRAFDSFQPLRKMFFRKFACTVARSHYCNTRHFRLAVGRELPINLTCTIITKTGIQNATRRSFYTCDLLCKRRKTGEEKKSDRIIEYSPKKKKNDAKLEGVVDIWRHISVQELADCLKRPIEDVQEVMLYVKGADNIEPQARLDDLKVIQEIVNKCGVKTRIVSAPEVEVEDSGDLGKHHDVSPRPPAPAELLKPRPPVVTVMGHVDHGKTTLLDSLRGAAVAAGEAGGITQHIGAFTVKLSNGEQVTFLDTPGHAAFSAMRARGAHVTDIIVLVVAAEDGVMAQTREVIQLALNENVPIIVAINKIDKPEADIDKTKRDLMQMGLVLEEQGGDIQAIPISALKGTNLELLTEAVSTQATIMGLKADPAGLIEGVVVESRTDAHRGKLSTAIVTRGTLRKGAVLVSGLAHAKVRGLFDHNGKPMTQAPPGTPVEILGWRELPLAGDIILEVETEKKAHSVLRWREHEAKHHKAEEAVDEIRKKDEEHLAKYRAERDARRLAGKFRMRYGPREKENIEHDDVPRVSIIIKGDVHGSVEALLDVFDTYTSNERCRLDVVHYGVGNVSEGDIELARAFNAIVYGFSVPAPTNAPKDVTIRCYDVIYRLIDDLKKEISSKLPAVEVEEIVGEANVLQQFFINEGRKEVPVAGCRCVKGVLKKAHKFRLVRDDEVLYEGHLESMRHLKNEVDSIKKDVECGLRFKDTKVVPQAGDTIVCFTTRMEEQQTDWDPGF</sequence>
<evidence type="ECO:0000256" key="5">
    <source>
        <dbReference type="ARBA" id="ARBA00023134"/>
    </source>
</evidence>
<dbReference type="Pfam" id="PF22042">
    <property type="entry name" value="EF-G_D2"/>
    <property type="match status" value="1"/>
</dbReference>
<dbReference type="InterPro" id="IPR036925">
    <property type="entry name" value="TIF_IF2_dom3_sf"/>
</dbReference>
<feature type="region of interest" description="Disordered" evidence="7">
    <location>
        <begin position="177"/>
        <end position="202"/>
    </location>
</feature>
<feature type="non-terminal residue" evidence="9">
    <location>
        <position position="1"/>
    </location>
</feature>
<dbReference type="PANTHER" id="PTHR43381">
    <property type="entry name" value="TRANSLATION INITIATION FACTOR IF-2-RELATED"/>
    <property type="match status" value="1"/>
</dbReference>
<proteinExistence type="inferred from homology"/>
<dbReference type="Pfam" id="PF11987">
    <property type="entry name" value="IF-2"/>
    <property type="match status" value="1"/>
</dbReference>
<evidence type="ECO:0000313" key="9">
    <source>
        <dbReference type="EMBL" id="JAI36615.1"/>
    </source>
</evidence>
<protein>
    <submittedName>
        <fullName evidence="9">Translation initiation factor IF-2, mitochondrial</fullName>
    </submittedName>
</protein>
<evidence type="ECO:0000256" key="3">
    <source>
        <dbReference type="ARBA" id="ARBA00022741"/>
    </source>
</evidence>
<gene>
    <name evidence="9" type="primary">MTIF2</name>
    <name evidence="9" type="ORF">c0_g1_i1</name>
</gene>
<dbReference type="PROSITE" id="PS51722">
    <property type="entry name" value="G_TR_2"/>
    <property type="match status" value="1"/>
</dbReference>
<dbReference type="Pfam" id="PF00009">
    <property type="entry name" value="GTP_EFTU"/>
    <property type="match status" value="1"/>
</dbReference>
<dbReference type="Gene3D" id="3.40.50.300">
    <property type="entry name" value="P-loop containing nucleotide triphosphate hydrolases"/>
    <property type="match status" value="1"/>
</dbReference>
<dbReference type="FunFam" id="3.40.50.10050:FF:000001">
    <property type="entry name" value="Translation initiation factor IF-2"/>
    <property type="match status" value="1"/>
</dbReference>
<dbReference type="FunFam" id="2.40.30.10:FF:000119">
    <property type="entry name" value="Blast:Translation initiation factor IF-2, mitochondrial"/>
    <property type="match status" value="1"/>
</dbReference>
<dbReference type="PANTHER" id="PTHR43381:SF20">
    <property type="entry name" value="TRANSLATION INITIATION FACTOR IF-2, MITOCHONDRIAL"/>
    <property type="match status" value="1"/>
</dbReference>
<dbReference type="SUPFAM" id="SSF50447">
    <property type="entry name" value="Translation proteins"/>
    <property type="match status" value="2"/>
</dbReference>
<keyword evidence="2 9" id="KW-0396">Initiation factor</keyword>
<evidence type="ECO:0000256" key="6">
    <source>
        <dbReference type="ARBA" id="ARBA00025162"/>
    </source>
</evidence>
<dbReference type="AlphaFoldDB" id="A0A0K8VDJ2"/>
<dbReference type="InterPro" id="IPR027417">
    <property type="entry name" value="P-loop_NTPase"/>
</dbReference>
<dbReference type="SUPFAM" id="SSF52540">
    <property type="entry name" value="P-loop containing nucleoside triphosphate hydrolases"/>
    <property type="match status" value="1"/>
</dbReference>
<organism evidence="9">
    <name type="scientific">Bactrocera latifrons</name>
    <name type="common">Malaysian fruit fly</name>
    <name type="synonym">Chaetodacus latifrons</name>
    <dbReference type="NCBI Taxonomy" id="174628"/>
    <lineage>
        <taxon>Eukaryota</taxon>
        <taxon>Metazoa</taxon>
        <taxon>Ecdysozoa</taxon>
        <taxon>Arthropoda</taxon>
        <taxon>Hexapoda</taxon>
        <taxon>Insecta</taxon>
        <taxon>Pterygota</taxon>
        <taxon>Neoptera</taxon>
        <taxon>Endopterygota</taxon>
        <taxon>Diptera</taxon>
        <taxon>Brachycera</taxon>
        <taxon>Muscomorpha</taxon>
        <taxon>Tephritoidea</taxon>
        <taxon>Tephritidae</taxon>
        <taxon>Bactrocera</taxon>
        <taxon>Bactrocera</taxon>
    </lineage>
</organism>
<dbReference type="OrthoDB" id="361630at2759"/>
<dbReference type="EMBL" id="GDHF01015699">
    <property type="protein sequence ID" value="JAI36615.1"/>
    <property type="molecule type" value="Transcribed_RNA"/>
</dbReference>
<keyword evidence="3" id="KW-0547">Nucleotide-binding</keyword>
<feature type="domain" description="Tr-type G" evidence="8">
    <location>
        <begin position="202"/>
        <end position="372"/>
    </location>
</feature>
<dbReference type="GO" id="GO:0003743">
    <property type="term" value="F:translation initiation factor activity"/>
    <property type="evidence" value="ECO:0007669"/>
    <property type="project" value="UniProtKB-KW"/>
</dbReference>
<name>A0A0K8VDJ2_BACLA</name>
<dbReference type="CDD" id="cd01887">
    <property type="entry name" value="IF2_eIF5B"/>
    <property type="match status" value="1"/>
</dbReference>
<dbReference type="Gene3D" id="3.40.50.10050">
    <property type="entry name" value="Translation initiation factor IF- 2, domain 3"/>
    <property type="match status" value="1"/>
</dbReference>
<dbReference type="GO" id="GO:0005737">
    <property type="term" value="C:cytoplasm"/>
    <property type="evidence" value="ECO:0007669"/>
    <property type="project" value="TreeGrafter"/>
</dbReference>
<dbReference type="InterPro" id="IPR044145">
    <property type="entry name" value="IF2_II"/>
</dbReference>
<dbReference type="CDD" id="cd03702">
    <property type="entry name" value="IF2_mtIF2_II"/>
    <property type="match status" value="1"/>
</dbReference>
<keyword evidence="4" id="KW-0648">Protein biosynthesis</keyword>
<dbReference type="InterPro" id="IPR015760">
    <property type="entry name" value="TIF_IF2"/>
</dbReference>
<dbReference type="InterPro" id="IPR023115">
    <property type="entry name" value="TIF_IF2_dom3"/>
</dbReference>
<evidence type="ECO:0000259" key="8">
    <source>
        <dbReference type="PROSITE" id="PS51722"/>
    </source>
</evidence>
<dbReference type="InterPro" id="IPR005225">
    <property type="entry name" value="Small_GTP-bd"/>
</dbReference>
<dbReference type="SUPFAM" id="SSF52156">
    <property type="entry name" value="Initiation factor IF2/eIF5b, domain 3"/>
    <property type="match status" value="1"/>
</dbReference>
<dbReference type="GO" id="GO:0003924">
    <property type="term" value="F:GTPase activity"/>
    <property type="evidence" value="ECO:0007669"/>
    <property type="project" value="InterPro"/>
</dbReference>
<evidence type="ECO:0000256" key="1">
    <source>
        <dbReference type="ARBA" id="ARBA00007733"/>
    </source>
</evidence>
<dbReference type="NCBIfam" id="TIGR00231">
    <property type="entry name" value="small_GTP"/>
    <property type="match status" value="1"/>
</dbReference>
<evidence type="ECO:0000256" key="4">
    <source>
        <dbReference type="ARBA" id="ARBA00022917"/>
    </source>
</evidence>
<comment type="function">
    <text evidence="6">One of the essential components for the initiation of protein synthesis. Protects formylmethionyl-tRNA from spontaneous hydrolysis and promotes its binding to the 30S ribosomal subunits. Also involved in the hydrolysis of GTP during the formation of the 70S ribosomal complex.</text>
</comment>